<dbReference type="GO" id="GO:0055085">
    <property type="term" value="P:transmembrane transport"/>
    <property type="evidence" value="ECO:0007669"/>
    <property type="project" value="TreeGrafter"/>
</dbReference>
<dbReference type="Pfam" id="PF01594">
    <property type="entry name" value="AI-2E_transport"/>
    <property type="match status" value="1"/>
</dbReference>
<keyword evidence="8" id="KW-1185">Reference proteome</keyword>
<comment type="similarity">
    <text evidence="2">Belongs to the autoinducer-2 exporter (AI-2E) (TC 2.A.86) family.</text>
</comment>
<dbReference type="Proteomes" id="UP000000814">
    <property type="component" value="Chromosome"/>
</dbReference>
<dbReference type="EMBL" id="AE001437">
    <property type="protein sequence ID" value="AAK79759.1"/>
    <property type="molecule type" value="Genomic_DNA"/>
</dbReference>
<dbReference type="OrthoDB" id="9774361at2"/>
<evidence type="ECO:0000256" key="4">
    <source>
        <dbReference type="ARBA" id="ARBA00022989"/>
    </source>
</evidence>
<evidence type="ECO:0000256" key="2">
    <source>
        <dbReference type="ARBA" id="ARBA00009773"/>
    </source>
</evidence>
<evidence type="ECO:0000256" key="3">
    <source>
        <dbReference type="ARBA" id="ARBA00022692"/>
    </source>
</evidence>
<dbReference type="PANTHER" id="PTHR21716:SF68">
    <property type="entry name" value="TRANSPORT PROTEIN YTVI-RELATED"/>
    <property type="match status" value="1"/>
</dbReference>
<dbReference type="GeneID" id="44998288"/>
<feature type="transmembrane region" description="Helical" evidence="6">
    <location>
        <begin position="60"/>
        <end position="83"/>
    </location>
</feature>
<dbReference type="PATRIC" id="fig|272562.8.peg.2000"/>
<protein>
    <submittedName>
        <fullName evidence="7">Predicted permease</fullName>
    </submittedName>
</protein>
<dbReference type="HOGENOM" id="CLU_031275_4_2_9"/>
<keyword evidence="5 6" id="KW-0472">Membrane</keyword>
<sequence>MKFYKKLIECIILLLFFVVFTLFIKYYFKPFLSIVILTILCSPIYNLLSKHKVFGDRINAVLSIIVINVMIFLAIFLIGNFIAQKLNIYLQHYHNVLDINKLPIIGESNVNILLNKINVFVDKLFNADFFKKSAVYTTDGILTYFVSIMSVYFILVDKYDIVNLAEKLFTKNKVHILMKKFSDIKSLLRVETFLVLITTIQTIIGFFVLGIEDCFMLGIICGILDILPYVGTIIIFIPLIIYKMYEKNYVTIFGLIALYIFLQVSRQIMETNFMSSKLKIHPLIILISVYIGIKAFGIIGLFIAPIYVITAKEIILSS</sequence>
<reference evidence="7 8" key="1">
    <citation type="journal article" date="2001" name="J. Bacteriol.">
        <title>Genome sequence and comparative analysis of the solvent-producing bacterium Clostridium acetobutylicum.</title>
        <authorList>
            <person name="Nolling J."/>
            <person name="Breton G."/>
            <person name="Omelchenko M.V."/>
            <person name="Makarova K.S."/>
            <person name="Zeng Q."/>
            <person name="Gibson R."/>
            <person name="Lee H.M."/>
            <person name="Dubois J."/>
            <person name="Qiu D."/>
            <person name="Hitti J."/>
            <person name="Wolf Y.I."/>
            <person name="Tatusov R.L."/>
            <person name="Sabathe F."/>
            <person name="Doucette-Stamm L."/>
            <person name="Soucaille P."/>
            <person name="Daly M.J."/>
            <person name="Bennett G.N."/>
            <person name="Koonin E.V."/>
            <person name="Smith D.R."/>
        </authorList>
    </citation>
    <scope>NUCLEOTIDE SEQUENCE [LARGE SCALE GENOMIC DNA]</scope>
    <source>
        <strain evidence="8">ATCC 824 / DSM 792 / JCM 1419 / LMG 5710 / VKM B-1787</strain>
    </source>
</reference>
<feature type="transmembrane region" description="Helical" evidence="6">
    <location>
        <begin position="30"/>
        <end position="48"/>
    </location>
</feature>
<feature type="transmembrane region" description="Helical" evidence="6">
    <location>
        <begin position="249"/>
        <end position="268"/>
    </location>
</feature>
<dbReference type="STRING" id="272562.CA_C1794"/>
<dbReference type="PIR" id="D97121">
    <property type="entry name" value="D97121"/>
</dbReference>
<dbReference type="RefSeq" id="WP_010965100.1">
    <property type="nucleotide sequence ID" value="NC_003030.1"/>
</dbReference>
<evidence type="ECO:0000256" key="5">
    <source>
        <dbReference type="ARBA" id="ARBA00023136"/>
    </source>
</evidence>
<feature type="transmembrane region" description="Helical" evidence="6">
    <location>
        <begin position="7"/>
        <end position="24"/>
    </location>
</feature>
<dbReference type="GO" id="GO:0016020">
    <property type="term" value="C:membrane"/>
    <property type="evidence" value="ECO:0007669"/>
    <property type="project" value="UniProtKB-SubCell"/>
</dbReference>
<dbReference type="KEGG" id="cac:CA_C1794"/>
<evidence type="ECO:0000256" key="1">
    <source>
        <dbReference type="ARBA" id="ARBA00004141"/>
    </source>
</evidence>
<feature type="transmembrane region" description="Helical" evidence="6">
    <location>
        <begin position="215"/>
        <end position="242"/>
    </location>
</feature>
<evidence type="ECO:0000256" key="6">
    <source>
        <dbReference type="SAM" id="Phobius"/>
    </source>
</evidence>
<feature type="transmembrane region" description="Helical" evidence="6">
    <location>
        <begin position="280"/>
        <end position="309"/>
    </location>
</feature>
<keyword evidence="4 6" id="KW-1133">Transmembrane helix</keyword>
<organism evidence="7 8">
    <name type="scientific">Clostridium acetobutylicum (strain ATCC 824 / DSM 792 / JCM 1419 / IAM 19013 / LMG 5710 / NBRC 13948 / NRRL B-527 / VKM B-1787 / 2291 / W)</name>
    <dbReference type="NCBI Taxonomy" id="272562"/>
    <lineage>
        <taxon>Bacteria</taxon>
        <taxon>Bacillati</taxon>
        <taxon>Bacillota</taxon>
        <taxon>Clostridia</taxon>
        <taxon>Eubacteriales</taxon>
        <taxon>Clostridiaceae</taxon>
        <taxon>Clostridium</taxon>
    </lineage>
</organism>
<dbReference type="PANTHER" id="PTHR21716">
    <property type="entry name" value="TRANSMEMBRANE PROTEIN"/>
    <property type="match status" value="1"/>
</dbReference>
<name>Q97I59_CLOAB</name>
<dbReference type="eggNOG" id="COG0628">
    <property type="taxonomic scope" value="Bacteria"/>
</dbReference>
<dbReference type="InterPro" id="IPR002549">
    <property type="entry name" value="AI-2E-like"/>
</dbReference>
<dbReference type="AlphaFoldDB" id="Q97I59"/>
<keyword evidence="3 6" id="KW-0812">Transmembrane</keyword>
<gene>
    <name evidence="7" type="ordered locus">CA_C1794</name>
</gene>
<feature type="transmembrane region" description="Helical" evidence="6">
    <location>
        <begin position="187"/>
        <end position="209"/>
    </location>
</feature>
<proteinExistence type="inferred from homology"/>
<comment type="subcellular location">
    <subcellularLocation>
        <location evidence="1">Membrane</location>
        <topology evidence="1">Multi-pass membrane protein</topology>
    </subcellularLocation>
</comment>
<evidence type="ECO:0000313" key="8">
    <source>
        <dbReference type="Proteomes" id="UP000000814"/>
    </source>
</evidence>
<feature type="transmembrane region" description="Helical" evidence="6">
    <location>
        <begin position="134"/>
        <end position="155"/>
    </location>
</feature>
<evidence type="ECO:0000313" key="7">
    <source>
        <dbReference type="EMBL" id="AAK79759.1"/>
    </source>
</evidence>
<accession>Q97I59</accession>